<dbReference type="InterPro" id="IPR050079">
    <property type="entry name" value="DEAD_box_RNA_helicase"/>
</dbReference>
<dbReference type="PANTHER" id="PTHR47959">
    <property type="entry name" value="ATP-DEPENDENT RNA HELICASE RHLE-RELATED"/>
    <property type="match status" value="1"/>
</dbReference>
<dbReference type="PANTHER" id="PTHR47959:SF10">
    <property type="entry name" value="ATP-DEPENDENT RNA HELICASE RHLB"/>
    <property type="match status" value="1"/>
</dbReference>
<protein>
    <submittedName>
        <fullName evidence="9">DEAD/DEAH box helicase</fullName>
    </submittedName>
</protein>
<keyword evidence="4" id="KW-0067">ATP-binding</keyword>
<keyword evidence="1" id="KW-0547">Nucleotide-binding</keyword>
<dbReference type="GO" id="GO:0003724">
    <property type="term" value="F:RNA helicase activity"/>
    <property type="evidence" value="ECO:0007669"/>
    <property type="project" value="TreeGrafter"/>
</dbReference>
<evidence type="ECO:0000256" key="6">
    <source>
        <dbReference type="SAM" id="MobiDB-lite"/>
    </source>
</evidence>
<dbReference type="GO" id="GO:0005829">
    <property type="term" value="C:cytosol"/>
    <property type="evidence" value="ECO:0007669"/>
    <property type="project" value="TreeGrafter"/>
</dbReference>
<evidence type="ECO:0000259" key="7">
    <source>
        <dbReference type="PROSITE" id="PS51192"/>
    </source>
</evidence>
<dbReference type="InterPro" id="IPR027417">
    <property type="entry name" value="P-loop_NTPase"/>
</dbReference>
<organism evidence="9">
    <name type="scientific">Thermosulfurimonas dismutans</name>
    <dbReference type="NCBI Taxonomy" id="999894"/>
    <lineage>
        <taxon>Bacteria</taxon>
        <taxon>Pseudomonadati</taxon>
        <taxon>Thermodesulfobacteriota</taxon>
        <taxon>Thermodesulfobacteria</taxon>
        <taxon>Thermodesulfobacteriales</taxon>
        <taxon>Thermodesulfobacteriaceae</taxon>
        <taxon>Thermosulfurimonas</taxon>
    </lineage>
</organism>
<dbReference type="GO" id="GO:0003676">
    <property type="term" value="F:nucleic acid binding"/>
    <property type="evidence" value="ECO:0007669"/>
    <property type="project" value="InterPro"/>
</dbReference>
<feature type="domain" description="Helicase ATP-binding" evidence="7">
    <location>
        <begin position="49"/>
        <end position="225"/>
    </location>
</feature>
<dbReference type="InterPro" id="IPR014001">
    <property type="entry name" value="Helicase_ATP-bd"/>
</dbReference>
<dbReference type="PROSITE" id="PS51192">
    <property type="entry name" value="HELICASE_ATP_BIND_1"/>
    <property type="match status" value="1"/>
</dbReference>
<gene>
    <name evidence="9" type="ORF">ENJ40_04165</name>
</gene>
<accession>A0A7C3GSM9</accession>
<dbReference type="Proteomes" id="UP000886043">
    <property type="component" value="Unassembled WGS sequence"/>
</dbReference>
<evidence type="ECO:0000256" key="1">
    <source>
        <dbReference type="ARBA" id="ARBA00022741"/>
    </source>
</evidence>
<evidence type="ECO:0000259" key="8">
    <source>
        <dbReference type="PROSITE" id="PS51194"/>
    </source>
</evidence>
<feature type="compositionally biased region" description="Basic residues" evidence="6">
    <location>
        <begin position="412"/>
        <end position="429"/>
    </location>
</feature>
<dbReference type="SUPFAM" id="SSF52540">
    <property type="entry name" value="P-loop containing nucleoside triphosphate hydrolases"/>
    <property type="match status" value="2"/>
</dbReference>
<dbReference type="Gene3D" id="3.40.50.300">
    <property type="entry name" value="P-loop containing nucleotide triphosphate hydrolases"/>
    <property type="match status" value="2"/>
</dbReference>
<keyword evidence="2" id="KW-0378">Hydrolase</keyword>
<evidence type="ECO:0000313" key="9">
    <source>
        <dbReference type="EMBL" id="HFC97642.1"/>
    </source>
</evidence>
<proteinExistence type="inferred from homology"/>
<evidence type="ECO:0000256" key="3">
    <source>
        <dbReference type="ARBA" id="ARBA00022806"/>
    </source>
</evidence>
<sequence length="429" mass="48709">MEGGAEAAVKLRVPLHGRPWAHFPLPFRLKENLEKQGFQRTTTLQDLALTEVLRGRDVILRAPRGSGKGIFLLVAALDRLVRTDGEGETRPRVLILTSGEDRARTLAAWGERLAWGLGTTLTLCASEDRLTEEELRALEGVGDLLIITPDGLHRALKWNLLRPHGLRLLIVDELDRMVARSQTFMRQILQKLPPPDRHQTLILLEEPSYPALEVAAEVTRDPEEIYIEEGRRDFENLELWVVHLSREEKFSLLLGLLRKRGWPRVLIFVNEKLEAQKLTEDLKALGLKAVFLKPELPLPLRLNFLQLFARGEARIMVATDAGCRFIQDPHLDLIINYDLPEVPSDFLQRAGKIKGTTGTIISLCDETGAFFLEGIEELLGRKIPVLYPEPEEEWFVSPAEVRSEWGGAGSQRRSRRVTSRGKKRVHSRR</sequence>
<dbReference type="Pfam" id="PF00271">
    <property type="entry name" value="Helicase_C"/>
    <property type="match status" value="1"/>
</dbReference>
<evidence type="ECO:0000256" key="4">
    <source>
        <dbReference type="ARBA" id="ARBA00022840"/>
    </source>
</evidence>
<dbReference type="SMART" id="SM00487">
    <property type="entry name" value="DEXDc"/>
    <property type="match status" value="1"/>
</dbReference>
<dbReference type="GO" id="GO:0016787">
    <property type="term" value="F:hydrolase activity"/>
    <property type="evidence" value="ECO:0007669"/>
    <property type="project" value="UniProtKB-KW"/>
</dbReference>
<dbReference type="GO" id="GO:0005524">
    <property type="term" value="F:ATP binding"/>
    <property type="evidence" value="ECO:0007669"/>
    <property type="project" value="UniProtKB-KW"/>
</dbReference>
<comment type="caution">
    <text evidence="9">The sequence shown here is derived from an EMBL/GenBank/DDBJ whole genome shotgun (WGS) entry which is preliminary data.</text>
</comment>
<evidence type="ECO:0000256" key="5">
    <source>
        <dbReference type="ARBA" id="ARBA00038437"/>
    </source>
</evidence>
<feature type="domain" description="Helicase C-terminal" evidence="8">
    <location>
        <begin position="236"/>
        <end position="394"/>
    </location>
</feature>
<dbReference type="InterPro" id="IPR001650">
    <property type="entry name" value="Helicase_C-like"/>
</dbReference>
<feature type="region of interest" description="Disordered" evidence="6">
    <location>
        <begin position="403"/>
        <end position="429"/>
    </location>
</feature>
<name>A0A7C3GSM9_9BACT</name>
<dbReference type="PROSITE" id="PS51194">
    <property type="entry name" value="HELICASE_CTER"/>
    <property type="match status" value="1"/>
</dbReference>
<reference evidence="9" key="1">
    <citation type="journal article" date="2020" name="mSystems">
        <title>Genome- and Community-Level Interaction Insights into Carbon Utilization and Element Cycling Functions of Hydrothermarchaeota in Hydrothermal Sediment.</title>
        <authorList>
            <person name="Zhou Z."/>
            <person name="Liu Y."/>
            <person name="Xu W."/>
            <person name="Pan J."/>
            <person name="Luo Z.H."/>
            <person name="Li M."/>
        </authorList>
    </citation>
    <scope>NUCLEOTIDE SEQUENCE [LARGE SCALE GENOMIC DNA]</scope>
    <source>
        <strain evidence="9">HyVt-483</strain>
    </source>
</reference>
<keyword evidence="3 9" id="KW-0347">Helicase</keyword>
<dbReference type="AlphaFoldDB" id="A0A7C3GSM9"/>
<dbReference type="EMBL" id="DRMH01000051">
    <property type="protein sequence ID" value="HFC97642.1"/>
    <property type="molecule type" value="Genomic_DNA"/>
</dbReference>
<evidence type="ECO:0000256" key="2">
    <source>
        <dbReference type="ARBA" id="ARBA00022801"/>
    </source>
</evidence>
<dbReference type="InterPro" id="IPR011545">
    <property type="entry name" value="DEAD/DEAH_box_helicase_dom"/>
</dbReference>
<dbReference type="Pfam" id="PF00270">
    <property type="entry name" value="DEAD"/>
    <property type="match status" value="1"/>
</dbReference>
<comment type="similarity">
    <text evidence="5">Belongs to the DEAD box helicase family.</text>
</comment>